<evidence type="ECO:0000259" key="1">
    <source>
        <dbReference type="Pfam" id="PF03070"/>
    </source>
</evidence>
<evidence type="ECO:0000313" key="3">
    <source>
        <dbReference type="Proteomes" id="UP000054350"/>
    </source>
</evidence>
<dbReference type="STRING" id="578462.A0A0L0T8M9"/>
<keyword evidence="3" id="KW-1185">Reference proteome</keyword>
<dbReference type="PANTHER" id="PTHR43198">
    <property type="entry name" value="BIFUNCTIONAL TH2 PROTEIN"/>
    <property type="match status" value="1"/>
</dbReference>
<name>A0A0L0T8M9_ALLM3</name>
<feature type="domain" description="Thiaminase-2/PQQC" evidence="1">
    <location>
        <begin position="30"/>
        <end position="94"/>
    </location>
</feature>
<feature type="domain" description="Thiaminase-2/PQQC" evidence="1">
    <location>
        <begin position="145"/>
        <end position="233"/>
    </location>
</feature>
<proteinExistence type="predicted"/>
<dbReference type="GO" id="GO:0006772">
    <property type="term" value="P:thiamine metabolic process"/>
    <property type="evidence" value="ECO:0007669"/>
    <property type="project" value="UniProtKB-ARBA"/>
</dbReference>
<sequence length="235" mass="26192">MSTPSTFKKTVTERALAAHADAWTRLSTTNTFMAQLRADTLPSSTFAKWLAQDYLFVTDFTKFMGHLFAMAPRRDVDLLLSGFAAVRAEVAWFEQHLAKTQPGALPGTDYVRLTDSNAASAGAGMACIAFVSWLQSLERDHAPEYRRLLIVFWAMEHAYMSAWNTARGDPHVPARYQEFVDRWTVPEFAAYVEGLKQAVDTAYSTATELDIQDAVGLVGKVVEHEEAFWAMVLAA</sequence>
<gene>
    <name evidence="2" type="ORF">AMAG_15308</name>
</gene>
<dbReference type="Gene3D" id="1.20.910.10">
    <property type="entry name" value="Heme oxygenase-like"/>
    <property type="match status" value="1"/>
</dbReference>
<dbReference type="Pfam" id="PF03070">
    <property type="entry name" value="TENA_THI-4"/>
    <property type="match status" value="2"/>
</dbReference>
<dbReference type="Proteomes" id="UP000054350">
    <property type="component" value="Unassembled WGS sequence"/>
</dbReference>
<dbReference type="AlphaFoldDB" id="A0A0L0T8M9"/>
<dbReference type="EMBL" id="GG745369">
    <property type="protein sequence ID" value="KNE71051.1"/>
    <property type="molecule type" value="Genomic_DNA"/>
</dbReference>
<dbReference type="OrthoDB" id="37730at2759"/>
<dbReference type="VEuPathDB" id="FungiDB:AMAG_15308"/>
<reference evidence="2 3" key="1">
    <citation type="submission" date="2009-11" db="EMBL/GenBank/DDBJ databases">
        <title>Annotation of Allomyces macrogynus ATCC 38327.</title>
        <authorList>
            <consortium name="The Broad Institute Genome Sequencing Platform"/>
            <person name="Russ C."/>
            <person name="Cuomo C."/>
            <person name="Burger G."/>
            <person name="Gray M.W."/>
            <person name="Holland P.W.H."/>
            <person name="King N."/>
            <person name="Lang F.B.F."/>
            <person name="Roger A.J."/>
            <person name="Ruiz-Trillo I."/>
            <person name="Young S.K."/>
            <person name="Zeng Q."/>
            <person name="Gargeya S."/>
            <person name="Fitzgerald M."/>
            <person name="Haas B."/>
            <person name="Abouelleil A."/>
            <person name="Alvarado L."/>
            <person name="Arachchi H.M."/>
            <person name="Berlin A."/>
            <person name="Chapman S.B."/>
            <person name="Gearin G."/>
            <person name="Goldberg J."/>
            <person name="Griggs A."/>
            <person name="Gujja S."/>
            <person name="Hansen M."/>
            <person name="Heiman D."/>
            <person name="Howarth C."/>
            <person name="Larimer J."/>
            <person name="Lui A."/>
            <person name="MacDonald P.J.P."/>
            <person name="McCowen C."/>
            <person name="Montmayeur A."/>
            <person name="Murphy C."/>
            <person name="Neiman D."/>
            <person name="Pearson M."/>
            <person name="Priest M."/>
            <person name="Roberts A."/>
            <person name="Saif S."/>
            <person name="Shea T."/>
            <person name="Sisk P."/>
            <person name="Stolte C."/>
            <person name="Sykes S."/>
            <person name="Wortman J."/>
            <person name="Nusbaum C."/>
            <person name="Birren B."/>
        </authorList>
    </citation>
    <scope>NUCLEOTIDE SEQUENCE [LARGE SCALE GENOMIC DNA]</scope>
    <source>
        <strain evidence="2 3">ATCC 38327</strain>
    </source>
</reference>
<dbReference type="CDD" id="cd19357">
    <property type="entry name" value="TenA_E_At3g16990-like"/>
    <property type="match status" value="1"/>
</dbReference>
<dbReference type="InterPro" id="IPR004305">
    <property type="entry name" value="Thiaminase-2/PQQC"/>
</dbReference>
<dbReference type="SUPFAM" id="SSF48613">
    <property type="entry name" value="Heme oxygenase-like"/>
    <property type="match status" value="1"/>
</dbReference>
<evidence type="ECO:0000313" key="2">
    <source>
        <dbReference type="EMBL" id="KNE71051.1"/>
    </source>
</evidence>
<accession>A0A0L0T8M9</accession>
<dbReference type="InterPro" id="IPR050967">
    <property type="entry name" value="Thiamine_Salvage_TenA"/>
</dbReference>
<organism evidence="2 3">
    <name type="scientific">Allomyces macrogynus (strain ATCC 38327)</name>
    <name type="common">Allomyces javanicus var. macrogynus</name>
    <dbReference type="NCBI Taxonomy" id="578462"/>
    <lineage>
        <taxon>Eukaryota</taxon>
        <taxon>Fungi</taxon>
        <taxon>Fungi incertae sedis</taxon>
        <taxon>Blastocladiomycota</taxon>
        <taxon>Blastocladiomycetes</taxon>
        <taxon>Blastocladiales</taxon>
        <taxon>Blastocladiaceae</taxon>
        <taxon>Allomyces</taxon>
    </lineage>
</organism>
<protein>
    <recommendedName>
        <fullName evidence="1">Thiaminase-2/PQQC domain-containing protein</fullName>
    </recommendedName>
</protein>
<dbReference type="InterPro" id="IPR016084">
    <property type="entry name" value="Haem_Oase-like_multi-hlx"/>
</dbReference>
<dbReference type="GO" id="GO:0005829">
    <property type="term" value="C:cytosol"/>
    <property type="evidence" value="ECO:0007669"/>
    <property type="project" value="TreeGrafter"/>
</dbReference>
<dbReference type="PANTHER" id="PTHR43198:SF5">
    <property type="entry name" value="BIFUNCTIONAL TENA-E PROTEIN"/>
    <property type="match status" value="1"/>
</dbReference>
<reference evidence="3" key="2">
    <citation type="submission" date="2009-11" db="EMBL/GenBank/DDBJ databases">
        <title>The Genome Sequence of Allomyces macrogynus strain ATCC 38327.</title>
        <authorList>
            <consortium name="The Broad Institute Genome Sequencing Platform"/>
            <person name="Russ C."/>
            <person name="Cuomo C."/>
            <person name="Shea T."/>
            <person name="Young S.K."/>
            <person name="Zeng Q."/>
            <person name="Koehrsen M."/>
            <person name="Haas B."/>
            <person name="Borodovsky M."/>
            <person name="Guigo R."/>
            <person name="Alvarado L."/>
            <person name="Berlin A."/>
            <person name="Borenstein D."/>
            <person name="Chen Z."/>
            <person name="Engels R."/>
            <person name="Freedman E."/>
            <person name="Gellesch M."/>
            <person name="Goldberg J."/>
            <person name="Griggs A."/>
            <person name="Gujja S."/>
            <person name="Heiman D."/>
            <person name="Hepburn T."/>
            <person name="Howarth C."/>
            <person name="Jen D."/>
            <person name="Larson L."/>
            <person name="Lewis B."/>
            <person name="Mehta T."/>
            <person name="Park D."/>
            <person name="Pearson M."/>
            <person name="Roberts A."/>
            <person name="Saif S."/>
            <person name="Shenoy N."/>
            <person name="Sisk P."/>
            <person name="Stolte C."/>
            <person name="Sykes S."/>
            <person name="Walk T."/>
            <person name="White J."/>
            <person name="Yandava C."/>
            <person name="Burger G."/>
            <person name="Gray M.W."/>
            <person name="Holland P.W.H."/>
            <person name="King N."/>
            <person name="Lang F.B.F."/>
            <person name="Roger A.J."/>
            <person name="Ruiz-Trillo I."/>
            <person name="Lander E."/>
            <person name="Nusbaum C."/>
        </authorList>
    </citation>
    <scope>NUCLEOTIDE SEQUENCE [LARGE SCALE GENOMIC DNA]</scope>
    <source>
        <strain evidence="3">ATCC 38327</strain>
    </source>
</reference>